<evidence type="ECO:0000313" key="2">
    <source>
        <dbReference type="EMBL" id="MFC3034710.1"/>
    </source>
</evidence>
<sequence>MKILFDIALYTHIALGCIALLLFWVPVVASKGSKLHNFTGKWYTLCMQVVAGCGVLCSALVILDPLTVHPRHFIDPQQAALYIEQSRAFASFLLMLSFLVLTGVTHGMRVIQDKASRQRLRRFDMLCLYLALLLSSLYTLYLGIIANNMLFNIFATIGILSVAGILRYTFKKELKPREWVIEHLGAMLGSGIGVYTAFSAVGGRHVLAVLLSEQWIFISWIVPSVIGTAAILWSTRYYRSKYRVS</sequence>
<reference evidence="3" key="1">
    <citation type="journal article" date="2019" name="Int. J. Syst. Evol. Microbiol.">
        <title>The Global Catalogue of Microorganisms (GCM) 10K type strain sequencing project: providing services to taxonomists for standard genome sequencing and annotation.</title>
        <authorList>
            <consortium name="The Broad Institute Genomics Platform"/>
            <consortium name="The Broad Institute Genome Sequencing Center for Infectious Disease"/>
            <person name="Wu L."/>
            <person name="Ma J."/>
        </authorList>
    </citation>
    <scope>NUCLEOTIDE SEQUENCE [LARGE SCALE GENOMIC DNA]</scope>
    <source>
        <strain evidence="3">KCTC 42730</strain>
    </source>
</reference>
<dbReference type="RefSeq" id="WP_377128520.1">
    <property type="nucleotide sequence ID" value="NZ_JBHRSD010000047.1"/>
</dbReference>
<protein>
    <recommendedName>
        <fullName evidence="4">DUF2306 domain-containing protein</fullName>
    </recommendedName>
</protein>
<feature type="transmembrane region" description="Helical" evidence="1">
    <location>
        <begin position="123"/>
        <end position="144"/>
    </location>
</feature>
<evidence type="ECO:0008006" key="4">
    <source>
        <dbReference type="Google" id="ProtNLM"/>
    </source>
</evidence>
<keyword evidence="1" id="KW-1133">Transmembrane helix</keyword>
<feature type="transmembrane region" description="Helical" evidence="1">
    <location>
        <begin position="150"/>
        <end position="168"/>
    </location>
</feature>
<dbReference type="PROSITE" id="PS51257">
    <property type="entry name" value="PROKAR_LIPOPROTEIN"/>
    <property type="match status" value="1"/>
</dbReference>
<feature type="transmembrane region" description="Helical" evidence="1">
    <location>
        <begin position="214"/>
        <end position="233"/>
    </location>
</feature>
<dbReference type="EMBL" id="JBHRSD010000047">
    <property type="protein sequence ID" value="MFC3034710.1"/>
    <property type="molecule type" value="Genomic_DNA"/>
</dbReference>
<feature type="transmembrane region" description="Helical" evidence="1">
    <location>
        <begin position="42"/>
        <end position="63"/>
    </location>
</feature>
<keyword evidence="1" id="KW-0812">Transmembrane</keyword>
<keyword evidence="3" id="KW-1185">Reference proteome</keyword>
<evidence type="ECO:0000256" key="1">
    <source>
        <dbReference type="SAM" id="Phobius"/>
    </source>
</evidence>
<accession>A0ABV7CPW7</accession>
<proteinExistence type="predicted"/>
<organism evidence="2 3">
    <name type="scientific">Pseudoalteromonas fenneropenaei</name>
    <dbReference type="NCBI Taxonomy" id="1737459"/>
    <lineage>
        <taxon>Bacteria</taxon>
        <taxon>Pseudomonadati</taxon>
        <taxon>Pseudomonadota</taxon>
        <taxon>Gammaproteobacteria</taxon>
        <taxon>Alteromonadales</taxon>
        <taxon>Pseudoalteromonadaceae</taxon>
        <taxon>Pseudoalteromonas</taxon>
    </lineage>
</organism>
<feature type="transmembrane region" description="Helical" evidence="1">
    <location>
        <begin position="12"/>
        <end position="30"/>
    </location>
</feature>
<feature type="transmembrane region" description="Helical" evidence="1">
    <location>
        <begin position="88"/>
        <end position="111"/>
    </location>
</feature>
<comment type="caution">
    <text evidence="2">The sequence shown here is derived from an EMBL/GenBank/DDBJ whole genome shotgun (WGS) entry which is preliminary data.</text>
</comment>
<gene>
    <name evidence="2" type="ORF">ACFOEE_19580</name>
</gene>
<name>A0ABV7CPW7_9GAMM</name>
<keyword evidence="1" id="KW-0472">Membrane</keyword>
<dbReference type="Proteomes" id="UP001595453">
    <property type="component" value="Unassembled WGS sequence"/>
</dbReference>
<evidence type="ECO:0000313" key="3">
    <source>
        <dbReference type="Proteomes" id="UP001595453"/>
    </source>
</evidence>
<feature type="transmembrane region" description="Helical" evidence="1">
    <location>
        <begin position="180"/>
        <end position="202"/>
    </location>
</feature>